<feature type="transmembrane region" description="Helical" evidence="9">
    <location>
        <begin position="150"/>
        <end position="172"/>
    </location>
</feature>
<dbReference type="AlphaFoldDB" id="A0A108U8U1"/>
<keyword evidence="9" id="KW-0997">Cell inner membrane</keyword>
<evidence type="ECO:0000256" key="4">
    <source>
        <dbReference type="ARBA" id="ARBA00022475"/>
    </source>
</evidence>
<keyword evidence="3 9" id="KW-0813">Transport</keyword>
<evidence type="ECO:0000256" key="9">
    <source>
        <dbReference type="RuleBase" id="RU363064"/>
    </source>
</evidence>
<comment type="similarity">
    <text evidence="2 9">Belongs to the alanine or glycine:cation symporter (AGCS) (TC 2.A.25) family.</text>
</comment>
<sequence>MQAWLDGIEALLAPVIGGINHVLWDYFLTYGLLLVGLYFTVRLRLLQVRRFPHMLRVIGRGTDGDSSGISPFQALCTSLASRVGTGNLAGVAIALSLGGPGALFWMWCTAVLGMATAYAESALAQLYKVRDDKGQYRGGPSYYMTRGLKMPWMGVAFALCLLLTYGLVFSSVHANAMAQSLRSAFGFSQFQIATGLVLLTGVIIFGGLRAIARFAEWVVPFMSVGYLGLAAWVVLTHLPQVPDVLTLIVRSAFGLDAAAGGVLGGLAVAMLQGVKRGLYSNEAGMGSAPNVAAAATPVPHHPSSQGLVQSLGVFIDTLLICSATGFVILLSGVLGQAGDGVQITQNAMTVFFPAWGTYFVAIALFFFAFTTIIGNYSYAESNLLYLGGGAKSLFVLRVAALLVIVWGVYSKVELVWNAADAAMALMASINLVAIVMLSGVVVKLTRDYDRQLGEGKSPEFHISQYPELGDGVDHEIWKERAKPEG</sequence>
<dbReference type="InterPro" id="IPR001463">
    <property type="entry name" value="Na/Ala_symport"/>
</dbReference>
<keyword evidence="5 9" id="KW-0812">Transmembrane</keyword>
<keyword evidence="4" id="KW-1003">Cell membrane</keyword>
<protein>
    <submittedName>
        <fullName evidence="10">Amino acid carrier family protein</fullName>
    </submittedName>
</protein>
<dbReference type="PANTHER" id="PTHR30330">
    <property type="entry name" value="AGSS FAMILY TRANSPORTER, SODIUM-ALANINE"/>
    <property type="match status" value="1"/>
</dbReference>
<dbReference type="PANTHER" id="PTHR30330:SF1">
    <property type="entry name" value="AMINO-ACID CARRIER PROTEIN ALST"/>
    <property type="match status" value="1"/>
</dbReference>
<feature type="transmembrane region" description="Helical" evidence="9">
    <location>
        <begin position="313"/>
        <end position="335"/>
    </location>
</feature>
<dbReference type="GO" id="GO:0005283">
    <property type="term" value="F:amino acid:sodium symporter activity"/>
    <property type="evidence" value="ECO:0007669"/>
    <property type="project" value="InterPro"/>
</dbReference>
<organism evidence="10 11">
    <name type="scientific">Lysobacter capsici AZ78</name>
    <dbReference type="NCBI Taxonomy" id="1444315"/>
    <lineage>
        <taxon>Bacteria</taxon>
        <taxon>Pseudomonadati</taxon>
        <taxon>Pseudomonadota</taxon>
        <taxon>Gammaproteobacteria</taxon>
        <taxon>Lysobacterales</taxon>
        <taxon>Lysobacteraceae</taxon>
        <taxon>Lysobacter</taxon>
    </lineage>
</organism>
<dbReference type="PRINTS" id="PR00175">
    <property type="entry name" value="NAALASMPORT"/>
</dbReference>
<evidence type="ECO:0000256" key="7">
    <source>
        <dbReference type="ARBA" id="ARBA00022989"/>
    </source>
</evidence>
<evidence type="ECO:0000313" key="10">
    <source>
        <dbReference type="EMBL" id="KWS04675.1"/>
    </source>
</evidence>
<feature type="transmembrane region" description="Helical" evidence="9">
    <location>
        <begin position="355"/>
        <end position="376"/>
    </location>
</feature>
<dbReference type="Gene3D" id="1.20.1740.10">
    <property type="entry name" value="Amino acid/polyamine transporter I"/>
    <property type="match status" value="1"/>
</dbReference>
<feature type="transmembrane region" description="Helical" evidence="9">
    <location>
        <begin position="421"/>
        <end position="442"/>
    </location>
</feature>
<evidence type="ECO:0000256" key="5">
    <source>
        <dbReference type="ARBA" id="ARBA00022692"/>
    </source>
</evidence>
<feature type="transmembrane region" description="Helical" evidence="9">
    <location>
        <begin position="104"/>
        <end position="129"/>
    </location>
</feature>
<dbReference type="Proteomes" id="UP000023435">
    <property type="component" value="Unassembled WGS sequence"/>
</dbReference>
<dbReference type="EMBL" id="JAJA02000001">
    <property type="protein sequence ID" value="KWS04675.1"/>
    <property type="molecule type" value="Genomic_DNA"/>
</dbReference>
<feature type="transmembrane region" description="Helical" evidence="9">
    <location>
        <begin position="217"/>
        <end position="235"/>
    </location>
</feature>
<evidence type="ECO:0000256" key="3">
    <source>
        <dbReference type="ARBA" id="ARBA00022448"/>
    </source>
</evidence>
<dbReference type="FunFam" id="1.20.1740.10:FF:000004">
    <property type="entry name" value="Sodium:alanine symporter family protein"/>
    <property type="match status" value="1"/>
</dbReference>
<comment type="subcellular location">
    <subcellularLocation>
        <location evidence="9">Cell inner membrane</location>
        <topology evidence="9">Multi-pass membrane protein</topology>
    </subcellularLocation>
    <subcellularLocation>
        <location evidence="1">Cell membrane</location>
        <topology evidence="1">Multi-pass membrane protein</topology>
    </subcellularLocation>
</comment>
<dbReference type="GO" id="GO:0005886">
    <property type="term" value="C:plasma membrane"/>
    <property type="evidence" value="ECO:0007669"/>
    <property type="project" value="UniProtKB-SubCell"/>
</dbReference>
<dbReference type="Pfam" id="PF01235">
    <property type="entry name" value="Na_Ala_symp"/>
    <property type="match status" value="1"/>
</dbReference>
<name>A0A108U8U1_9GAMM</name>
<evidence type="ECO:0000313" key="11">
    <source>
        <dbReference type="Proteomes" id="UP000023435"/>
    </source>
</evidence>
<comment type="caution">
    <text evidence="10">The sequence shown here is derived from an EMBL/GenBank/DDBJ whole genome shotgun (WGS) entry which is preliminary data.</text>
</comment>
<keyword evidence="11" id="KW-1185">Reference proteome</keyword>
<feature type="transmembrane region" description="Helical" evidence="9">
    <location>
        <begin position="247"/>
        <end position="271"/>
    </location>
</feature>
<keyword evidence="8 9" id="KW-0472">Membrane</keyword>
<proteinExistence type="inferred from homology"/>
<feature type="transmembrane region" description="Helical" evidence="9">
    <location>
        <begin position="79"/>
        <end position="98"/>
    </location>
</feature>
<keyword evidence="7 9" id="KW-1133">Transmembrane helix</keyword>
<feature type="transmembrane region" description="Helical" evidence="9">
    <location>
        <begin position="27"/>
        <end position="46"/>
    </location>
</feature>
<accession>A0A108U8U1</accession>
<feature type="transmembrane region" description="Helical" evidence="9">
    <location>
        <begin position="184"/>
        <end position="205"/>
    </location>
</feature>
<evidence type="ECO:0000256" key="8">
    <source>
        <dbReference type="ARBA" id="ARBA00023136"/>
    </source>
</evidence>
<evidence type="ECO:0000256" key="6">
    <source>
        <dbReference type="ARBA" id="ARBA00022847"/>
    </source>
</evidence>
<gene>
    <name evidence="10" type="ORF">AZ78_2225</name>
</gene>
<dbReference type="RefSeq" id="WP_046660071.1">
    <property type="nucleotide sequence ID" value="NZ_JAJA02000001.1"/>
</dbReference>
<evidence type="ECO:0000256" key="2">
    <source>
        <dbReference type="ARBA" id="ARBA00009261"/>
    </source>
</evidence>
<evidence type="ECO:0000256" key="1">
    <source>
        <dbReference type="ARBA" id="ARBA00004651"/>
    </source>
</evidence>
<dbReference type="NCBIfam" id="TIGR00835">
    <property type="entry name" value="agcS"/>
    <property type="match status" value="1"/>
</dbReference>
<keyword evidence="6 9" id="KW-0769">Symport</keyword>
<feature type="transmembrane region" description="Helical" evidence="9">
    <location>
        <begin position="383"/>
        <end position="409"/>
    </location>
</feature>
<reference evidence="10 11" key="1">
    <citation type="journal article" date="2014" name="Genome Announc.">
        <title>Draft Genome Sequence of Lysobacter capsici AZ78, a Bacterium Antagonistic to Plant-Pathogenic Oomycetes.</title>
        <authorList>
            <person name="Puopolo G."/>
            <person name="Sonego P."/>
            <person name="Engelen K."/>
            <person name="Pertot I."/>
        </authorList>
    </citation>
    <scope>NUCLEOTIDE SEQUENCE [LARGE SCALE GENOMIC DNA]</scope>
    <source>
        <strain evidence="10 11">AZ78</strain>
    </source>
</reference>